<evidence type="ECO:0000256" key="1">
    <source>
        <dbReference type="ARBA" id="ARBA00022658"/>
    </source>
</evidence>
<feature type="region of interest" description="Disordered" evidence="4">
    <location>
        <begin position="1"/>
        <end position="35"/>
    </location>
</feature>
<dbReference type="InterPro" id="IPR009091">
    <property type="entry name" value="RCC1/BLIP-II"/>
</dbReference>
<reference evidence="7" key="1">
    <citation type="submission" date="2017-01" db="EMBL/GenBank/DDBJ databases">
        <title>Comparative genomics of anhydrobiosis in the tardigrade Hypsibius dujardini.</title>
        <authorList>
            <person name="Yoshida Y."/>
            <person name="Koutsovoulos G."/>
            <person name="Laetsch D."/>
            <person name="Stevens L."/>
            <person name="Kumar S."/>
            <person name="Horikawa D."/>
            <person name="Ishino K."/>
            <person name="Komine S."/>
            <person name="Tomita M."/>
            <person name="Blaxter M."/>
            <person name="Arakawa K."/>
        </authorList>
    </citation>
    <scope>NUCLEOTIDE SEQUENCE [LARGE SCALE GENOMIC DNA]</scope>
    <source>
        <strain evidence="7">Z151</strain>
    </source>
</reference>
<proteinExistence type="predicted"/>
<keyword evidence="2" id="KW-0677">Repeat</keyword>
<dbReference type="OrthoDB" id="61110at2759"/>
<evidence type="ECO:0000256" key="3">
    <source>
        <dbReference type="PROSITE-ProRule" id="PRU00235"/>
    </source>
</evidence>
<dbReference type="InterPro" id="IPR000408">
    <property type="entry name" value="Reg_chr_condens"/>
</dbReference>
<protein>
    <submittedName>
        <fullName evidence="6">Regulator of chromosome condensation</fullName>
    </submittedName>
</protein>
<dbReference type="AlphaFoldDB" id="A0A9X6N987"/>
<dbReference type="PANTHER" id="PTHR45982:SF1">
    <property type="entry name" value="REGULATOR OF CHROMOSOME CONDENSATION"/>
    <property type="match status" value="1"/>
</dbReference>
<feature type="domain" description="RCC1-like" evidence="5">
    <location>
        <begin position="57"/>
        <end position="452"/>
    </location>
</feature>
<organism evidence="6 7">
    <name type="scientific">Hypsibius exemplaris</name>
    <name type="common">Freshwater tardigrade</name>
    <dbReference type="NCBI Taxonomy" id="2072580"/>
    <lineage>
        <taxon>Eukaryota</taxon>
        <taxon>Metazoa</taxon>
        <taxon>Ecdysozoa</taxon>
        <taxon>Tardigrada</taxon>
        <taxon>Eutardigrada</taxon>
        <taxon>Parachela</taxon>
        <taxon>Hypsibioidea</taxon>
        <taxon>Hypsibiidae</taxon>
        <taxon>Hypsibius</taxon>
    </lineage>
</organism>
<evidence type="ECO:0000313" key="7">
    <source>
        <dbReference type="Proteomes" id="UP000192578"/>
    </source>
</evidence>
<sequence>MAPGLKRKTILEEAVAPPKRPANGDTSKSPRKPAAANGAILAAVPPAEAPTPRTGELFVYGNNEAGQLGLEDPSLVKRYPFFMAVDRVGGHPIHTVVAGGMHSVLVNAEGQAWSWGCDDEGALGTAADDEDSWRPKRVNIPVKVKTVTAGDSHTAFLTLSGRIYLTGTMRDASGAFGLNSKAGGTAIYKAPFLYMDNKSRDDNVVKDVPVKMSSGANHFAVLNKKHEVHLLGDGHQGQLGPIPGRRKDGGRDGRAYFLQRRKVLVEVDKKFAHFDDVWCTPFGTFVKLDGGDRWWACGNNAKNQLGFPKDEAEIQEEFREVTGLAGKAIVKIIGTNTFTVALSRDGQLFVFGGREYLGLTAVTAPDETNTDQPVRHPACDVHTFVDVGCASNNATVAVTTSGDVFVWGSPSSSVVGLEEDDDEAVAQPTQLISKNTTEYAMFKVSVGGAFALLLGKKRGAVPMEGVC</sequence>
<dbReference type="GO" id="GO:0005085">
    <property type="term" value="F:guanyl-nucleotide exchange factor activity"/>
    <property type="evidence" value="ECO:0007669"/>
    <property type="project" value="TreeGrafter"/>
</dbReference>
<dbReference type="Proteomes" id="UP000192578">
    <property type="component" value="Unassembled WGS sequence"/>
</dbReference>
<evidence type="ECO:0000256" key="4">
    <source>
        <dbReference type="SAM" id="MobiDB-lite"/>
    </source>
</evidence>
<feature type="repeat" description="RCC1" evidence="3">
    <location>
        <begin position="110"/>
        <end position="160"/>
    </location>
</feature>
<dbReference type="InterPro" id="IPR051553">
    <property type="entry name" value="Ran_GTPase-activating"/>
</dbReference>
<keyword evidence="1" id="KW-0344">Guanine-nucleotide releasing factor</keyword>
<comment type="caution">
    <text evidence="6">The sequence shown here is derived from an EMBL/GenBank/DDBJ whole genome shotgun (WGS) entry which is preliminary data.</text>
</comment>
<dbReference type="GO" id="GO:0005737">
    <property type="term" value="C:cytoplasm"/>
    <property type="evidence" value="ECO:0007669"/>
    <property type="project" value="TreeGrafter"/>
</dbReference>
<evidence type="ECO:0000256" key="2">
    <source>
        <dbReference type="ARBA" id="ARBA00022737"/>
    </source>
</evidence>
<feature type="repeat" description="RCC1" evidence="3">
    <location>
        <begin position="402"/>
        <end position="457"/>
    </location>
</feature>
<feature type="repeat" description="RCC1" evidence="3">
    <location>
        <begin position="55"/>
        <end position="109"/>
    </location>
</feature>
<evidence type="ECO:0000313" key="6">
    <source>
        <dbReference type="EMBL" id="OWA50220.1"/>
    </source>
</evidence>
<evidence type="ECO:0000259" key="5">
    <source>
        <dbReference type="Pfam" id="PF25390"/>
    </source>
</evidence>
<dbReference type="Gene3D" id="2.130.10.30">
    <property type="entry name" value="Regulator of chromosome condensation 1/beta-lactamase-inhibitor protein II"/>
    <property type="match status" value="1"/>
</dbReference>
<gene>
    <name evidence="6" type="ORF">BV898_14745</name>
</gene>
<name>A0A9X6N987_HYPEX</name>
<dbReference type="PROSITE" id="PS00626">
    <property type="entry name" value="RCC1_2"/>
    <property type="match status" value="1"/>
</dbReference>
<dbReference type="SUPFAM" id="SSF50985">
    <property type="entry name" value="RCC1/BLIP-II"/>
    <property type="match status" value="1"/>
</dbReference>
<dbReference type="PROSITE" id="PS50012">
    <property type="entry name" value="RCC1_3"/>
    <property type="match status" value="3"/>
</dbReference>
<dbReference type="EMBL" id="MTYJ01000185">
    <property type="protein sequence ID" value="OWA50220.1"/>
    <property type="molecule type" value="Genomic_DNA"/>
</dbReference>
<accession>A0A9X6N987</accession>
<dbReference type="InterPro" id="IPR058923">
    <property type="entry name" value="RCC1-like_dom"/>
</dbReference>
<dbReference type="PRINTS" id="PR00633">
    <property type="entry name" value="RCCNDNSATION"/>
</dbReference>
<dbReference type="Pfam" id="PF25390">
    <property type="entry name" value="WD40_RLD"/>
    <property type="match status" value="1"/>
</dbReference>
<dbReference type="PANTHER" id="PTHR45982">
    <property type="entry name" value="REGULATOR OF CHROMOSOME CONDENSATION"/>
    <property type="match status" value="1"/>
</dbReference>
<keyword evidence="7" id="KW-1185">Reference proteome</keyword>